<feature type="domain" description="ANTAR" evidence="3">
    <location>
        <begin position="168"/>
        <end position="229"/>
    </location>
</feature>
<dbReference type="SMART" id="SM01012">
    <property type="entry name" value="ANTAR"/>
    <property type="match status" value="1"/>
</dbReference>
<dbReference type="GO" id="GO:0003723">
    <property type="term" value="F:RNA binding"/>
    <property type="evidence" value="ECO:0007669"/>
    <property type="project" value="InterPro"/>
</dbReference>
<evidence type="ECO:0000313" key="5">
    <source>
        <dbReference type="Proteomes" id="UP000274327"/>
    </source>
</evidence>
<dbReference type="InterPro" id="IPR036388">
    <property type="entry name" value="WH-like_DNA-bd_sf"/>
</dbReference>
<keyword evidence="2" id="KW-0804">Transcription</keyword>
<dbReference type="Gene3D" id="3.30.450.40">
    <property type="match status" value="1"/>
</dbReference>
<organism evidence="4 5">
    <name type="scientific">Brachybacterium paraconglomeratum</name>
    <dbReference type="NCBI Taxonomy" id="173362"/>
    <lineage>
        <taxon>Bacteria</taxon>
        <taxon>Bacillati</taxon>
        <taxon>Actinomycetota</taxon>
        <taxon>Actinomycetes</taxon>
        <taxon>Micrococcales</taxon>
        <taxon>Dermabacteraceae</taxon>
        <taxon>Brachybacterium</taxon>
    </lineage>
</organism>
<evidence type="ECO:0000259" key="3">
    <source>
        <dbReference type="PROSITE" id="PS50921"/>
    </source>
</evidence>
<accession>A0A3R8QUS5</accession>
<gene>
    <name evidence="4" type="ORF">DS079_09515</name>
</gene>
<proteinExistence type="predicted"/>
<keyword evidence="5" id="KW-1185">Reference proteome</keyword>
<sequence length="243" mass="26624">MTDDVVAMDRQELQDLLLHSDDISAFLEDFTAMLAREISDGDAPAWCAVTLLRKRKASTAAASGLEAQALDELQNSFTDGPCMTAIREDTVIRVGDVREDTRWPDYLPAAAEQGVRSILGVPFDLGDDAWAGLNVYSPAPHHFEADVIASIQQEVDRASGALRLAVRLASHREAEHDLHAAMSSHTVISLAAGIIMGQNRCTHAEAMRILKDASNHRNVKLRDLAVELVSSLDPDYLENHFRA</sequence>
<dbReference type="InterPro" id="IPR005561">
    <property type="entry name" value="ANTAR"/>
</dbReference>
<evidence type="ECO:0000313" key="4">
    <source>
        <dbReference type="EMBL" id="RRR18434.1"/>
    </source>
</evidence>
<reference evidence="4 5" key="1">
    <citation type="submission" date="2018-07" db="EMBL/GenBank/DDBJ databases">
        <title>Brachybacteriurn paraconglorneratum KCTC 9916.</title>
        <authorList>
            <person name="Li Y."/>
        </authorList>
    </citation>
    <scope>NUCLEOTIDE SEQUENCE [LARGE SCALE GENOMIC DNA]</scope>
    <source>
        <strain evidence="4 5">KCTC 9916</strain>
    </source>
</reference>
<dbReference type="InterPro" id="IPR012074">
    <property type="entry name" value="GAF_ANTAR"/>
</dbReference>
<dbReference type="Gene3D" id="1.10.10.10">
    <property type="entry name" value="Winged helix-like DNA-binding domain superfamily/Winged helix DNA-binding domain"/>
    <property type="match status" value="1"/>
</dbReference>
<dbReference type="InterPro" id="IPR003018">
    <property type="entry name" value="GAF"/>
</dbReference>
<dbReference type="Pfam" id="PF03861">
    <property type="entry name" value="ANTAR"/>
    <property type="match status" value="1"/>
</dbReference>
<comment type="caution">
    <text evidence="4">The sequence shown here is derived from an EMBL/GenBank/DDBJ whole genome shotgun (WGS) entry which is preliminary data.</text>
</comment>
<dbReference type="EMBL" id="QOCI01000007">
    <property type="protein sequence ID" value="RRR18434.1"/>
    <property type="molecule type" value="Genomic_DNA"/>
</dbReference>
<dbReference type="RefSeq" id="WP_126986883.1">
    <property type="nucleotide sequence ID" value="NZ_ML133855.1"/>
</dbReference>
<dbReference type="PROSITE" id="PS50921">
    <property type="entry name" value="ANTAR"/>
    <property type="match status" value="1"/>
</dbReference>
<keyword evidence="1" id="KW-0805">Transcription regulation</keyword>
<protein>
    <submittedName>
        <fullName evidence="4">Response regulator receiver protein</fullName>
    </submittedName>
</protein>
<name>A0A3R8QUS5_9MICO</name>
<evidence type="ECO:0000256" key="2">
    <source>
        <dbReference type="ARBA" id="ARBA00023163"/>
    </source>
</evidence>
<dbReference type="InterPro" id="IPR029016">
    <property type="entry name" value="GAF-like_dom_sf"/>
</dbReference>
<evidence type="ECO:0000256" key="1">
    <source>
        <dbReference type="ARBA" id="ARBA00023015"/>
    </source>
</evidence>
<dbReference type="GeneID" id="78121256"/>
<dbReference type="Pfam" id="PF01590">
    <property type="entry name" value="GAF"/>
    <property type="match status" value="1"/>
</dbReference>
<dbReference type="SUPFAM" id="SSF55781">
    <property type="entry name" value="GAF domain-like"/>
    <property type="match status" value="1"/>
</dbReference>
<dbReference type="Proteomes" id="UP000274327">
    <property type="component" value="Unassembled WGS sequence"/>
</dbReference>
<dbReference type="PIRSF" id="PIRSF036625">
    <property type="entry name" value="GAF_ANTAR"/>
    <property type="match status" value="1"/>
</dbReference>
<dbReference type="AlphaFoldDB" id="A0A3R8QUS5"/>